<dbReference type="InterPro" id="IPR041588">
    <property type="entry name" value="Integrase_H2C2"/>
</dbReference>
<dbReference type="GO" id="GO:0008233">
    <property type="term" value="F:peptidase activity"/>
    <property type="evidence" value="ECO:0007669"/>
    <property type="project" value="UniProtKB-KW"/>
</dbReference>
<feature type="region of interest" description="Disordered" evidence="9">
    <location>
        <begin position="1585"/>
        <end position="1618"/>
    </location>
</feature>
<dbReference type="Gene3D" id="2.40.70.10">
    <property type="entry name" value="Acid Proteases"/>
    <property type="match status" value="1"/>
</dbReference>
<dbReference type="GO" id="GO:0015074">
    <property type="term" value="P:DNA integration"/>
    <property type="evidence" value="ECO:0007669"/>
    <property type="project" value="InterPro"/>
</dbReference>
<dbReference type="InterPro" id="IPR036397">
    <property type="entry name" value="RNaseH_sf"/>
</dbReference>
<dbReference type="Gene3D" id="1.10.340.70">
    <property type="match status" value="1"/>
</dbReference>
<evidence type="ECO:0000256" key="2">
    <source>
        <dbReference type="ARBA" id="ARBA00022670"/>
    </source>
</evidence>
<dbReference type="SUPFAM" id="SSF56672">
    <property type="entry name" value="DNA/RNA polymerases"/>
    <property type="match status" value="1"/>
</dbReference>
<keyword evidence="2" id="KW-0645">Protease</keyword>
<dbReference type="FunFam" id="3.10.20.370:FF:000001">
    <property type="entry name" value="Retrovirus-related Pol polyprotein from transposon 17.6-like protein"/>
    <property type="match status" value="1"/>
</dbReference>
<keyword evidence="4" id="KW-0548">Nucleotidyltransferase</keyword>
<feature type="domain" description="Reverse transcriptase" evidence="10">
    <location>
        <begin position="590"/>
        <end position="770"/>
    </location>
</feature>
<keyword evidence="8" id="KW-0695">RNA-directed DNA polymerase</keyword>
<dbReference type="PANTHER" id="PTHR37984:SF5">
    <property type="entry name" value="PROTEIN NYNRIN-LIKE"/>
    <property type="match status" value="1"/>
</dbReference>
<dbReference type="InterPro" id="IPR041373">
    <property type="entry name" value="RT_RNaseH"/>
</dbReference>
<evidence type="ECO:0000256" key="8">
    <source>
        <dbReference type="ARBA" id="ARBA00022918"/>
    </source>
</evidence>
<evidence type="ECO:0000256" key="9">
    <source>
        <dbReference type="SAM" id="MobiDB-lite"/>
    </source>
</evidence>
<dbReference type="PANTHER" id="PTHR37984">
    <property type="entry name" value="PROTEIN CBG26694"/>
    <property type="match status" value="1"/>
</dbReference>
<gene>
    <name evidence="12" type="ORF">PR001_g19724</name>
</gene>
<protein>
    <recommendedName>
        <fullName evidence="1">RNA-directed DNA polymerase</fullName>
        <ecNumber evidence="1">2.7.7.49</ecNumber>
    </recommendedName>
</protein>
<keyword evidence="6" id="KW-0255">Endonuclease</keyword>
<dbReference type="EMBL" id="QXFV01001865">
    <property type="protein sequence ID" value="KAE8996929.1"/>
    <property type="molecule type" value="Genomic_DNA"/>
</dbReference>
<evidence type="ECO:0000259" key="10">
    <source>
        <dbReference type="PROSITE" id="PS50878"/>
    </source>
</evidence>
<feature type="compositionally biased region" description="Basic and acidic residues" evidence="9">
    <location>
        <begin position="1042"/>
        <end position="1056"/>
    </location>
</feature>
<dbReference type="Pfam" id="PF17921">
    <property type="entry name" value="Integrase_H2C2"/>
    <property type="match status" value="1"/>
</dbReference>
<feature type="compositionally biased region" description="Polar residues" evidence="9">
    <location>
        <begin position="999"/>
        <end position="1021"/>
    </location>
</feature>
<feature type="compositionally biased region" description="Polar residues" evidence="9">
    <location>
        <begin position="1117"/>
        <end position="1127"/>
    </location>
</feature>
<feature type="region of interest" description="Disordered" evidence="9">
    <location>
        <begin position="68"/>
        <end position="135"/>
    </location>
</feature>
<feature type="compositionally biased region" description="Polar residues" evidence="9">
    <location>
        <begin position="1058"/>
        <end position="1067"/>
    </location>
</feature>
<accession>A0A6A3JPZ4</accession>
<dbReference type="InterPro" id="IPR012337">
    <property type="entry name" value="RNaseH-like_sf"/>
</dbReference>
<dbReference type="PROSITE" id="PS50878">
    <property type="entry name" value="RT_POL"/>
    <property type="match status" value="1"/>
</dbReference>
<dbReference type="InterPro" id="IPR043128">
    <property type="entry name" value="Rev_trsase/Diguanyl_cyclase"/>
</dbReference>
<evidence type="ECO:0000256" key="7">
    <source>
        <dbReference type="ARBA" id="ARBA00022801"/>
    </source>
</evidence>
<dbReference type="Proteomes" id="UP000429607">
    <property type="component" value="Unassembled WGS sequence"/>
</dbReference>
<keyword evidence="7" id="KW-0378">Hydrolase</keyword>
<dbReference type="InterPro" id="IPR043502">
    <property type="entry name" value="DNA/RNA_pol_sf"/>
</dbReference>
<dbReference type="InterPro" id="IPR000477">
    <property type="entry name" value="RT_dom"/>
</dbReference>
<dbReference type="InterPro" id="IPR001584">
    <property type="entry name" value="Integrase_cat-core"/>
</dbReference>
<feature type="compositionally biased region" description="Basic and acidic residues" evidence="9">
    <location>
        <begin position="75"/>
        <end position="118"/>
    </location>
</feature>
<dbReference type="EC" id="2.7.7.49" evidence="1"/>
<name>A0A6A3JPZ4_9STRA</name>
<evidence type="ECO:0000313" key="12">
    <source>
        <dbReference type="EMBL" id="KAE8996929.1"/>
    </source>
</evidence>
<evidence type="ECO:0000256" key="3">
    <source>
        <dbReference type="ARBA" id="ARBA00022679"/>
    </source>
</evidence>
<evidence type="ECO:0000256" key="4">
    <source>
        <dbReference type="ARBA" id="ARBA00022695"/>
    </source>
</evidence>
<dbReference type="GO" id="GO:0004519">
    <property type="term" value="F:endonuclease activity"/>
    <property type="evidence" value="ECO:0007669"/>
    <property type="project" value="UniProtKB-KW"/>
</dbReference>
<dbReference type="CDD" id="cd09274">
    <property type="entry name" value="RNase_HI_RT_Ty3"/>
    <property type="match status" value="1"/>
</dbReference>
<keyword evidence="5" id="KW-0540">Nuclease</keyword>
<feature type="region of interest" description="Disordered" evidence="9">
    <location>
        <begin position="999"/>
        <end position="1129"/>
    </location>
</feature>
<dbReference type="Pfam" id="PF00078">
    <property type="entry name" value="RVT_1"/>
    <property type="match status" value="1"/>
</dbReference>
<dbReference type="Pfam" id="PF17917">
    <property type="entry name" value="RT_RNaseH"/>
    <property type="match status" value="1"/>
</dbReference>
<evidence type="ECO:0000256" key="5">
    <source>
        <dbReference type="ARBA" id="ARBA00022722"/>
    </source>
</evidence>
<proteinExistence type="predicted"/>
<evidence type="ECO:0000259" key="11">
    <source>
        <dbReference type="PROSITE" id="PS50994"/>
    </source>
</evidence>
<dbReference type="GO" id="GO:0006508">
    <property type="term" value="P:proteolysis"/>
    <property type="evidence" value="ECO:0007669"/>
    <property type="project" value="UniProtKB-KW"/>
</dbReference>
<dbReference type="Gene3D" id="3.30.70.270">
    <property type="match status" value="2"/>
</dbReference>
<sequence>MEVKDEKRGSMTSAARVALLAEMEMKDEERSSKTSAARVALLTEMETKDAERAKRYVATVRPAMAAARYVCDDVGEPRRPQEERGKPGAEEDEHLRGTEEGEPRSRSEETERPHRSEEGASPPLSGADSQRGQTTSAICETANIVVEEYCSVAEVRQARKIDRKEAKQRRVQQAIAKQVRYSNEVAAERQRRSDAVKRQAARMQKAVEARAALKARRDRKTGDRMRCSKASLVQRSQYAGATAEKDAGTAIEKDAGQVRQVEADDGLPTAMMEVAGGCRQVKLDSGARYTVAGTNWMLYGDKLCDEAPVDSVEGIGGFVLPVLGVWSFEMQSVYGQLVTVKACIMEGCTGEFLLGVDFLRGHEATMDFHKNEVRYQDDNAQVVIPFRTFDKEAHTSVAAVRTVRRTRIAQGTVVPVQVAVAAEDGERGIFVPTKDTGAVMLATTVTEVKGGRAWVPMINAGGSRAKLPPKQQLGTWIPLDQDMEVLDLEGELSHERITTWLTEMGDTATPLDNEEEARVGTEDPEGRALVMKLLRVYRQVSASTGDCPPSTSLDIEHHIDTGKEAPIMLKRRRQAQTEDAMVEGNVRKMLSAGVIEEGNGAWGFPVVLVRKKDGEVRFCVDYRALNKIIKKDVYPLPRINETLEALGGALLFTTLDLKAGYWQIRMAPEDRDKTAFTTKQGLYRFVRMPFGLMNAPSTFQRMMNGVLRGLNWLTCLVYLDNIVVFTRGGLEKHIVELACVLERLAAAGLTLKLKKCMFATESMEYLGNQLSREGVRPVERLVTAVKKFPRPQNPVEVKRFVHLAGYYRKFVEAFGAMMEPMTKLLRKSVDWEWTEAQEFAFERMKAVLTAKPLLIYPNFEVPFQLVTDASKVGLGACLMQDAGNGLQPVAYASKVNSAAEANYSITELECLAVVWSVKLFRPYLYGRSFTIVTDHAALKWLMTRPNPAGRLHRWSLTLQEYEFEIVYRPGSTNVVADALSRAPAAVLTAVGWRTKWGQVTSPASKANEQGRVSGTADQTSAAKKADRGEPAVTRPLARAAKKRADAQAEKLREAEVKATQQKETSVPVTAAEPLSSPPPAEVPKEHTGRSSTKKRRNHVEKPVTGARRRGTRGKQPKTPQVTETSVNDDAVPLEPTLQLTDDAIMEAQSRSRLERSIREAGVYKGMKVEQMYGLTIIHTLQGRRVALPVALWPQVFKECHDSVWAGHLRGPHTYARIAQLYRWPGMQREVRRWVSNCQECGSRKARPRQVVPPLRSMRGGDVGDRWALDVAGPFPIADGGQRYVIAALEYVTRYAVAVAVERHTAESVASFLMSDVVLKFGPFRELLTDGEPELTGKEIEQLVVMLQAKQINPVPYRPQMIGLVERFHRTWKDCVATYMERELQNDWEMWVKFAVYAYNSARHSTVLLTPNELMMGRKLKTPNELMRHTAVTEAGELGQYHKKLLAAIDASRESAETARAKEQERQAKYYNRKAKRDKTWKVGDRVWLFKPPRGPKATKFVHGWMGPMRVVEPAGYENFLVRREDKTGPVEGFIADSSFLVTYHQSSELLEQAAADLTAQLQEEDAAPVGSDVATRQAVICAVQAPGASAPTAGRQKRRRGAAAHSPGQRNQAVELVE</sequence>
<dbReference type="GO" id="GO:0003676">
    <property type="term" value="F:nucleic acid binding"/>
    <property type="evidence" value="ECO:0007669"/>
    <property type="project" value="InterPro"/>
</dbReference>
<dbReference type="FunFam" id="3.30.70.270:FF:000020">
    <property type="entry name" value="Transposon Tf2-6 polyprotein-like Protein"/>
    <property type="match status" value="1"/>
</dbReference>
<feature type="domain" description="Integrase catalytic" evidence="11">
    <location>
        <begin position="1248"/>
        <end position="1418"/>
    </location>
</feature>
<dbReference type="CDD" id="cd01647">
    <property type="entry name" value="RT_LTR"/>
    <property type="match status" value="1"/>
</dbReference>
<keyword evidence="3" id="KW-0808">Transferase</keyword>
<dbReference type="InterPro" id="IPR050951">
    <property type="entry name" value="Retrovirus_Pol_polyprotein"/>
</dbReference>
<dbReference type="FunFam" id="3.10.10.10:FF:000007">
    <property type="entry name" value="Retrovirus-related Pol polyprotein from transposon 17.6-like Protein"/>
    <property type="match status" value="1"/>
</dbReference>
<evidence type="ECO:0000313" key="13">
    <source>
        <dbReference type="Proteomes" id="UP000429607"/>
    </source>
</evidence>
<dbReference type="Gene3D" id="3.30.420.10">
    <property type="entry name" value="Ribonuclease H-like superfamily/Ribonuclease H"/>
    <property type="match status" value="1"/>
</dbReference>
<evidence type="ECO:0000256" key="1">
    <source>
        <dbReference type="ARBA" id="ARBA00012493"/>
    </source>
</evidence>
<dbReference type="Gene3D" id="3.10.10.10">
    <property type="entry name" value="HIV Type 1 Reverse Transcriptase, subunit A, domain 1"/>
    <property type="match status" value="1"/>
</dbReference>
<feature type="compositionally biased region" description="Basic residues" evidence="9">
    <location>
        <begin position="1106"/>
        <end position="1115"/>
    </location>
</feature>
<dbReference type="PROSITE" id="PS50994">
    <property type="entry name" value="INTEGRASE"/>
    <property type="match status" value="1"/>
</dbReference>
<evidence type="ECO:0000256" key="6">
    <source>
        <dbReference type="ARBA" id="ARBA00022759"/>
    </source>
</evidence>
<comment type="caution">
    <text evidence="12">The sequence shown here is derived from an EMBL/GenBank/DDBJ whole genome shotgun (WGS) entry which is preliminary data.</text>
</comment>
<dbReference type="SUPFAM" id="SSF53098">
    <property type="entry name" value="Ribonuclease H-like"/>
    <property type="match status" value="1"/>
</dbReference>
<dbReference type="InterPro" id="IPR021109">
    <property type="entry name" value="Peptidase_aspartic_dom_sf"/>
</dbReference>
<organism evidence="12 13">
    <name type="scientific">Phytophthora rubi</name>
    <dbReference type="NCBI Taxonomy" id="129364"/>
    <lineage>
        <taxon>Eukaryota</taxon>
        <taxon>Sar</taxon>
        <taxon>Stramenopiles</taxon>
        <taxon>Oomycota</taxon>
        <taxon>Peronosporomycetes</taxon>
        <taxon>Peronosporales</taxon>
        <taxon>Peronosporaceae</taxon>
        <taxon>Phytophthora</taxon>
    </lineage>
</organism>
<dbReference type="GO" id="GO:0003964">
    <property type="term" value="F:RNA-directed DNA polymerase activity"/>
    <property type="evidence" value="ECO:0007669"/>
    <property type="project" value="UniProtKB-KW"/>
</dbReference>
<reference evidence="12 13" key="1">
    <citation type="submission" date="2018-09" db="EMBL/GenBank/DDBJ databases">
        <title>Genomic investigation of the strawberry pathogen Phytophthora fragariae indicates pathogenicity is determined by transcriptional variation in three key races.</title>
        <authorList>
            <person name="Adams T.M."/>
            <person name="Armitage A.D."/>
            <person name="Sobczyk M.K."/>
            <person name="Bates H.J."/>
            <person name="Dunwell J.M."/>
            <person name="Nellist C.F."/>
            <person name="Harrison R.J."/>
        </authorList>
    </citation>
    <scope>NUCLEOTIDE SEQUENCE [LARGE SCALE GENOMIC DNA]</scope>
    <source>
        <strain evidence="12 13">SCRP249</strain>
    </source>
</reference>